<dbReference type="CDD" id="cd03207">
    <property type="entry name" value="GST_C_8"/>
    <property type="match status" value="1"/>
</dbReference>
<dbReference type="SFLD" id="SFLDG01150">
    <property type="entry name" value="Main.1:_Beta-like"/>
    <property type="match status" value="1"/>
</dbReference>
<reference evidence="3 4" key="1">
    <citation type="submission" date="2024-06" db="EMBL/GenBank/DDBJ databases">
        <authorList>
            <person name="Tuo L."/>
        </authorList>
    </citation>
    <scope>NUCLEOTIDE SEQUENCE [LARGE SCALE GENOMIC DNA]</scope>
    <source>
        <strain evidence="3 4">ZMM04-5</strain>
    </source>
</reference>
<protein>
    <submittedName>
        <fullName evidence="3">Glutathione S-transferase family protein</fullName>
    </submittedName>
</protein>
<keyword evidence="4" id="KW-1185">Reference proteome</keyword>
<sequence length="207" mass="22813">MLAFYHAPWSRSSTVFWLLEELGVPYELKLVDIRAAAGVAEDYRAIQPNKKVPAIVHDGTVVTERAAISIYLSETFGEAGLAPKPGDRDRAAFLSWLVYADAVFDPVLAVRAHGWDYVPSRFSFGSYEDMVRHLERTLSSRPYIAGDRFTAADTQVGGAIGYAMTALGQLADSPVLKDYADRLTERPAYKRFAQKDFELAKAAGMAG</sequence>
<evidence type="ECO:0000313" key="4">
    <source>
        <dbReference type="Proteomes" id="UP001556196"/>
    </source>
</evidence>
<name>A0ABV3QXC3_9HYPH</name>
<evidence type="ECO:0000259" key="2">
    <source>
        <dbReference type="PROSITE" id="PS50405"/>
    </source>
</evidence>
<comment type="caution">
    <text evidence="3">The sequence shown here is derived from an EMBL/GenBank/DDBJ whole genome shotgun (WGS) entry which is preliminary data.</text>
</comment>
<dbReference type="SUPFAM" id="SSF52833">
    <property type="entry name" value="Thioredoxin-like"/>
    <property type="match status" value="1"/>
</dbReference>
<dbReference type="InterPro" id="IPR004045">
    <property type="entry name" value="Glutathione_S-Trfase_N"/>
</dbReference>
<dbReference type="PANTHER" id="PTHR44051:SF21">
    <property type="entry name" value="GLUTATHIONE S-TRANSFERASE FAMILY PROTEIN"/>
    <property type="match status" value="1"/>
</dbReference>
<feature type="domain" description="GST C-terminal" evidence="2">
    <location>
        <begin position="86"/>
        <end position="203"/>
    </location>
</feature>
<dbReference type="Pfam" id="PF13409">
    <property type="entry name" value="GST_N_2"/>
    <property type="match status" value="1"/>
</dbReference>
<dbReference type="Pfam" id="PF13410">
    <property type="entry name" value="GST_C_2"/>
    <property type="match status" value="1"/>
</dbReference>
<dbReference type="InterPro" id="IPR010987">
    <property type="entry name" value="Glutathione-S-Trfase_C-like"/>
</dbReference>
<dbReference type="SFLD" id="SFLDS00019">
    <property type="entry name" value="Glutathione_Transferase_(cytos"/>
    <property type="match status" value="1"/>
</dbReference>
<gene>
    <name evidence="3" type="ORF">ABUE31_06435</name>
</gene>
<dbReference type="InterPro" id="IPR040079">
    <property type="entry name" value="Glutathione_S-Trfase"/>
</dbReference>
<dbReference type="Proteomes" id="UP001556196">
    <property type="component" value="Unassembled WGS sequence"/>
</dbReference>
<dbReference type="Gene3D" id="3.40.30.10">
    <property type="entry name" value="Glutaredoxin"/>
    <property type="match status" value="1"/>
</dbReference>
<proteinExistence type="predicted"/>
<dbReference type="InterPro" id="IPR036282">
    <property type="entry name" value="Glutathione-S-Trfase_C_sf"/>
</dbReference>
<dbReference type="RefSeq" id="WP_367722706.1">
    <property type="nucleotide sequence ID" value="NZ_JBFOCI010000002.1"/>
</dbReference>
<evidence type="ECO:0000259" key="1">
    <source>
        <dbReference type="PROSITE" id="PS50404"/>
    </source>
</evidence>
<accession>A0ABV3QXC3</accession>
<feature type="domain" description="GST N-terminal" evidence="1">
    <location>
        <begin position="1"/>
        <end position="80"/>
    </location>
</feature>
<dbReference type="SFLD" id="SFLDG00358">
    <property type="entry name" value="Main_(cytGST)"/>
    <property type="match status" value="1"/>
</dbReference>
<dbReference type="SUPFAM" id="SSF47616">
    <property type="entry name" value="GST C-terminal domain-like"/>
    <property type="match status" value="1"/>
</dbReference>
<organism evidence="3 4">
    <name type="scientific">Mesorhizobium marinum</name>
    <dbReference type="NCBI Taxonomy" id="3228790"/>
    <lineage>
        <taxon>Bacteria</taxon>
        <taxon>Pseudomonadati</taxon>
        <taxon>Pseudomonadota</taxon>
        <taxon>Alphaproteobacteria</taxon>
        <taxon>Hyphomicrobiales</taxon>
        <taxon>Phyllobacteriaceae</taxon>
        <taxon>Mesorhizobium</taxon>
    </lineage>
</organism>
<dbReference type="EMBL" id="JBFOCI010000002">
    <property type="protein sequence ID" value="MEW9805613.1"/>
    <property type="molecule type" value="Genomic_DNA"/>
</dbReference>
<dbReference type="PROSITE" id="PS50405">
    <property type="entry name" value="GST_CTER"/>
    <property type="match status" value="1"/>
</dbReference>
<dbReference type="PANTHER" id="PTHR44051">
    <property type="entry name" value="GLUTATHIONE S-TRANSFERASE-RELATED"/>
    <property type="match status" value="1"/>
</dbReference>
<dbReference type="CDD" id="cd03046">
    <property type="entry name" value="GST_N_GTT1_like"/>
    <property type="match status" value="1"/>
</dbReference>
<dbReference type="Gene3D" id="1.20.1050.10">
    <property type="match status" value="1"/>
</dbReference>
<evidence type="ECO:0000313" key="3">
    <source>
        <dbReference type="EMBL" id="MEW9805613.1"/>
    </source>
</evidence>
<dbReference type="PROSITE" id="PS50404">
    <property type="entry name" value="GST_NTER"/>
    <property type="match status" value="1"/>
</dbReference>
<dbReference type="InterPro" id="IPR036249">
    <property type="entry name" value="Thioredoxin-like_sf"/>
</dbReference>